<evidence type="ECO:0000256" key="1">
    <source>
        <dbReference type="ARBA" id="ARBA00023015"/>
    </source>
</evidence>
<keyword evidence="6" id="KW-1185">Reference proteome</keyword>
<dbReference type="Pfam" id="PF01638">
    <property type="entry name" value="HxlR"/>
    <property type="match status" value="1"/>
</dbReference>
<evidence type="ECO:0000313" key="5">
    <source>
        <dbReference type="EMBL" id="TDT15740.1"/>
    </source>
</evidence>
<organism evidence="5 6">
    <name type="scientific">Ilumatobacter fluminis</name>
    <dbReference type="NCBI Taxonomy" id="467091"/>
    <lineage>
        <taxon>Bacteria</taxon>
        <taxon>Bacillati</taxon>
        <taxon>Actinomycetota</taxon>
        <taxon>Acidimicrobiia</taxon>
        <taxon>Acidimicrobiales</taxon>
        <taxon>Ilumatobacteraceae</taxon>
        <taxon>Ilumatobacter</taxon>
    </lineage>
</organism>
<proteinExistence type="predicted"/>
<dbReference type="SUPFAM" id="SSF46785">
    <property type="entry name" value="Winged helix' DNA-binding domain"/>
    <property type="match status" value="1"/>
</dbReference>
<dbReference type="InterPro" id="IPR036390">
    <property type="entry name" value="WH_DNA-bd_sf"/>
</dbReference>
<keyword evidence="1" id="KW-0805">Transcription regulation</keyword>
<evidence type="ECO:0000256" key="3">
    <source>
        <dbReference type="ARBA" id="ARBA00023163"/>
    </source>
</evidence>
<accession>A0A4R7HY99</accession>
<comment type="caution">
    <text evidence="5">The sequence shown here is derived from an EMBL/GenBank/DDBJ whole genome shotgun (WGS) entry which is preliminary data.</text>
</comment>
<dbReference type="GO" id="GO:0003677">
    <property type="term" value="F:DNA binding"/>
    <property type="evidence" value="ECO:0007669"/>
    <property type="project" value="UniProtKB-KW"/>
</dbReference>
<protein>
    <submittedName>
        <fullName evidence="5">HxlR family transcriptional regulator</fullName>
    </submittedName>
</protein>
<gene>
    <name evidence="5" type="ORF">BDK89_1318</name>
</gene>
<reference evidence="5 6" key="1">
    <citation type="submission" date="2019-03" db="EMBL/GenBank/DDBJ databases">
        <title>Sequencing the genomes of 1000 actinobacteria strains.</title>
        <authorList>
            <person name="Klenk H.-P."/>
        </authorList>
    </citation>
    <scope>NUCLEOTIDE SEQUENCE [LARGE SCALE GENOMIC DNA]</scope>
    <source>
        <strain evidence="5 6">DSM 18936</strain>
    </source>
</reference>
<sequence>MIEDMRKVSFADMNCSIAQALEIVGEWWTLLILRDCFLGVRRFDDFVERLGISRNVLTDRLDKLVAADVLERRTYDEGRLRYDYVLTPKGKALWPVITTLREWGDEWITGEGNEPILLEHRTCGNVTHTRLVCDCCGETLHGRDVRAIEGPGAD</sequence>
<name>A0A4R7HY99_9ACTN</name>
<dbReference type="PROSITE" id="PS51118">
    <property type="entry name" value="HTH_HXLR"/>
    <property type="match status" value="1"/>
</dbReference>
<dbReference type="Gene3D" id="1.10.10.10">
    <property type="entry name" value="Winged helix-like DNA-binding domain superfamily/Winged helix DNA-binding domain"/>
    <property type="match status" value="1"/>
</dbReference>
<dbReference type="PANTHER" id="PTHR33204">
    <property type="entry name" value="TRANSCRIPTIONAL REGULATOR, MARR FAMILY"/>
    <property type="match status" value="1"/>
</dbReference>
<dbReference type="InterPro" id="IPR036388">
    <property type="entry name" value="WH-like_DNA-bd_sf"/>
</dbReference>
<dbReference type="InterPro" id="IPR002577">
    <property type="entry name" value="HTH_HxlR"/>
</dbReference>
<evidence type="ECO:0000313" key="6">
    <source>
        <dbReference type="Proteomes" id="UP000294558"/>
    </source>
</evidence>
<dbReference type="PANTHER" id="PTHR33204:SF36">
    <property type="entry name" value="TRANSCRIPTIONAL REGULATORY PROTEIN"/>
    <property type="match status" value="1"/>
</dbReference>
<dbReference type="EMBL" id="SOAU01000001">
    <property type="protein sequence ID" value="TDT15740.1"/>
    <property type="molecule type" value="Genomic_DNA"/>
</dbReference>
<evidence type="ECO:0000259" key="4">
    <source>
        <dbReference type="PROSITE" id="PS51118"/>
    </source>
</evidence>
<feature type="domain" description="HTH hxlR-type" evidence="4">
    <location>
        <begin position="15"/>
        <end position="112"/>
    </location>
</feature>
<keyword evidence="3" id="KW-0804">Transcription</keyword>
<keyword evidence="2" id="KW-0238">DNA-binding</keyword>
<dbReference type="Proteomes" id="UP000294558">
    <property type="component" value="Unassembled WGS sequence"/>
</dbReference>
<evidence type="ECO:0000256" key="2">
    <source>
        <dbReference type="ARBA" id="ARBA00023125"/>
    </source>
</evidence>
<dbReference type="AlphaFoldDB" id="A0A4R7HY99"/>